<keyword evidence="2" id="KW-1185">Reference proteome</keyword>
<sequence>MKSILLIIACVLTSCNLREEKSNNLKESVNEKVHDFKLDSDATKTYILPDGNRTIEIKSPERYYRFLPESQIEVTIEKTYLNSYVTKENPSGAFSEYLDTQFRVFIKQESQTVLDTILVKQDFSKYIDKDKINNLVLNEYSYSYGEFPDKIEFQLSFEPDDGPSQNRFIHVFDLKDRTMKLYMKNGSILVNIPENRMK</sequence>
<gene>
    <name evidence="1" type="ORF">A5893_11120</name>
</gene>
<comment type="caution">
    <text evidence="1">The sequence shown here is derived from an EMBL/GenBank/DDBJ whole genome shotgun (WGS) entry which is preliminary data.</text>
</comment>
<evidence type="ECO:0000313" key="1">
    <source>
        <dbReference type="EMBL" id="OAQ39210.1"/>
    </source>
</evidence>
<dbReference type="Gene3D" id="2.40.128.510">
    <property type="entry name" value="Protein of unknown function DUF4738"/>
    <property type="match status" value="1"/>
</dbReference>
<reference evidence="1 2" key="1">
    <citation type="submission" date="2016-04" db="EMBL/GenBank/DDBJ databases">
        <authorList>
            <person name="Evans L.H."/>
            <person name="Alamgir A."/>
            <person name="Owens N."/>
            <person name="Weber N.D."/>
            <person name="Virtaneva K."/>
            <person name="Barbian K."/>
            <person name="Babar A."/>
            <person name="Rosenke K."/>
        </authorList>
    </citation>
    <scope>NUCLEOTIDE SEQUENCE [LARGE SCALE GENOMIC DNA]</scope>
    <source>
        <strain evidence="1 2">CCM 8644</strain>
    </source>
</reference>
<organism evidence="1 2">
    <name type="scientific">Pedobacter psychrophilus</name>
    <dbReference type="NCBI Taxonomy" id="1826909"/>
    <lineage>
        <taxon>Bacteria</taxon>
        <taxon>Pseudomonadati</taxon>
        <taxon>Bacteroidota</taxon>
        <taxon>Sphingobacteriia</taxon>
        <taxon>Sphingobacteriales</taxon>
        <taxon>Sphingobacteriaceae</taxon>
        <taxon>Pedobacter</taxon>
    </lineage>
</organism>
<dbReference type="EMBL" id="LWHJ01000028">
    <property type="protein sequence ID" value="OAQ39210.1"/>
    <property type="molecule type" value="Genomic_DNA"/>
</dbReference>
<dbReference type="AlphaFoldDB" id="A0A179DET1"/>
<dbReference type="Pfam" id="PF15889">
    <property type="entry name" value="DUF4738"/>
    <property type="match status" value="1"/>
</dbReference>
<evidence type="ECO:0000313" key="2">
    <source>
        <dbReference type="Proteomes" id="UP000078459"/>
    </source>
</evidence>
<protein>
    <recommendedName>
        <fullName evidence="3">Lipoprotein</fullName>
    </recommendedName>
</protein>
<proteinExistence type="predicted"/>
<dbReference type="STRING" id="1826909.A5893_11120"/>
<dbReference type="Proteomes" id="UP000078459">
    <property type="component" value="Unassembled WGS sequence"/>
</dbReference>
<reference evidence="1 2" key="2">
    <citation type="submission" date="2016-06" db="EMBL/GenBank/DDBJ databases">
        <title>Pedobacter psychrophilus sp. nov., isolated from Antarctic fragmentary rock.</title>
        <authorList>
            <person name="Svec P."/>
        </authorList>
    </citation>
    <scope>NUCLEOTIDE SEQUENCE [LARGE SCALE GENOMIC DNA]</scope>
    <source>
        <strain evidence="1 2">CCM 8644</strain>
    </source>
</reference>
<dbReference type="PROSITE" id="PS51257">
    <property type="entry name" value="PROKAR_LIPOPROTEIN"/>
    <property type="match status" value="1"/>
</dbReference>
<accession>A0A179DET1</accession>
<name>A0A179DET1_9SPHI</name>
<evidence type="ECO:0008006" key="3">
    <source>
        <dbReference type="Google" id="ProtNLM"/>
    </source>
</evidence>
<dbReference type="InterPro" id="IPR031762">
    <property type="entry name" value="DUF4738"/>
</dbReference>